<dbReference type="EMBL" id="CT868385">
    <property type="protein sequence ID" value="CAK80888.1"/>
    <property type="molecule type" value="Genomic_DNA"/>
</dbReference>
<dbReference type="OMA" id="RCVKAIT"/>
<keyword evidence="2" id="KW-1185">Reference proteome</keyword>
<gene>
    <name evidence="1" type="ORF">GSPATT00015747001</name>
</gene>
<organism evidence="1 2">
    <name type="scientific">Paramecium tetraurelia</name>
    <dbReference type="NCBI Taxonomy" id="5888"/>
    <lineage>
        <taxon>Eukaryota</taxon>
        <taxon>Sar</taxon>
        <taxon>Alveolata</taxon>
        <taxon>Ciliophora</taxon>
        <taxon>Intramacronucleata</taxon>
        <taxon>Oligohymenophorea</taxon>
        <taxon>Peniculida</taxon>
        <taxon>Parameciidae</taxon>
        <taxon>Paramecium</taxon>
    </lineage>
</organism>
<evidence type="ECO:0000313" key="2">
    <source>
        <dbReference type="Proteomes" id="UP000000600"/>
    </source>
</evidence>
<dbReference type="GeneID" id="5034070"/>
<accession>A0DCX1</accession>
<dbReference type="Proteomes" id="UP000000600">
    <property type="component" value="Unassembled WGS sequence"/>
</dbReference>
<dbReference type="HOGENOM" id="CLU_1334147_0_0_1"/>
<sequence length="206" mass="24364">MSTSRKLENEYNHCIYKMMYTLAKRCVKAITGESVDHQKFAALVGKQFGILTKLEEERSIQFKFSESLSELTELLGLYGTYLNIREEKHDIIRISQQKQKVQIQQQPKLLEHSRKNLNPIKNVSKSIDQSTVKQVAIVRPESDLRDNKESRDSSYVKEMKEINQNIPRNSFFIQRRSIQTENGAQKTLEQKEREFLERFRQRLEDH</sequence>
<protein>
    <submittedName>
        <fullName evidence="1">Uncharacterized protein</fullName>
    </submittedName>
</protein>
<reference evidence="1 2" key="1">
    <citation type="journal article" date="2006" name="Nature">
        <title>Global trends of whole-genome duplications revealed by the ciliate Paramecium tetraurelia.</title>
        <authorList>
            <consortium name="Genoscope"/>
            <person name="Aury J.-M."/>
            <person name="Jaillon O."/>
            <person name="Duret L."/>
            <person name="Noel B."/>
            <person name="Jubin C."/>
            <person name="Porcel B.M."/>
            <person name="Segurens B."/>
            <person name="Daubin V."/>
            <person name="Anthouard V."/>
            <person name="Aiach N."/>
            <person name="Arnaiz O."/>
            <person name="Billaut A."/>
            <person name="Beisson J."/>
            <person name="Blanc I."/>
            <person name="Bouhouche K."/>
            <person name="Camara F."/>
            <person name="Duharcourt S."/>
            <person name="Guigo R."/>
            <person name="Gogendeau D."/>
            <person name="Katinka M."/>
            <person name="Keller A.-M."/>
            <person name="Kissmehl R."/>
            <person name="Klotz C."/>
            <person name="Koll F."/>
            <person name="Le Moue A."/>
            <person name="Lepere C."/>
            <person name="Malinsky S."/>
            <person name="Nowacki M."/>
            <person name="Nowak J.K."/>
            <person name="Plattner H."/>
            <person name="Poulain J."/>
            <person name="Ruiz F."/>
            <person name="Serrano V."/>
            <person name="Zagulski M."/>
            <person name="Dessen P."/>
            <person name="Betermier M."/>
            <person name="Weissenbach J."/>
            <person name="Scarpelli C."/>
            <person name="Schachter V."/>
            <person name="Sperling L."/>
            <person name="Meyer E."/>
            <person name="Cohen J."/>
            <person name="Wincker P."/>
        </authorList>
    </citation>
    <scope>NUCLEOTIDE SEQUENCE [LARGE SCALE GENOMIC DNA]</scope>
    <source>
        <strain evidence="1 2">Stock d4-2</strain>
    </source>
</reference>
<dbReference type="OrthoDB" id="308281at2759"/>
<dbReference type="AlphaFoldDB" id="A0DCX1"/>
<dbReference type="KEGG" id="ptm:GSPATT00015747001"/>
<name>A0DCX1_PARTE</name>
<proteinExistence type="predicted"/>
<evidence type="ECO:0000313" key="1">
    <source>
        <dbReference type="EMBL" id="CAK80888.1"/>
    </source>
</evidence>
<dbReference type="InParanoid" id="A0DCX1"/>
<dbReference type="RefSeq" id="XP_001448285.1">
    <property type="nucleotide sequence ID" value="XM_001448248.1"/>
</dbReference>